<evidence type="ECO:0000256" key="15">
    <source>
        <dbReference type="SAM" id="Phobius"/>
    </source>
</evidence>
<feature type="transmembrane region" description="Helical" evidence="15">
    <location>
        <begin position="187"/>
        <end position="206"/>
    </location>
</feature>
<evidence type="ECO:0000256" key="14">
    <source>
        <dbReference type="PIRSR" id="PIRSR601508-2"/>
    </source>
</evidence>
<feature type="site" description="Interaction with the cone snail toxin Con-ikot-ikot" evidence="14">
    <location>
        <position position="393"/>
    </location>
</feature>
<feature type="domain" description="Ionotropic glutamate receptor L-glutamate and glycine-binding" evidence="18">
    <location>
        <begin position="74"/>
        <end position="131"/>
    </location>
</feature>
<feature type="transmembrane region" description="Helical" evidence="15">
    <location>
        <begin position="213"/>
        <end position="230"/>
    </location>
</feature>
<name>A0A7I8W906_9ANNE</name>
<evidence type="ECO:0000256" key="3">
    <source>
        <dbReference type="ARBA" id="ARBA00022475"/>
    </source>
</evidence>
<dbReference type="AlphaFoldDB" id="A0A7I8W906"/>
<keyword evidence="7" id="KW-0406">Ion transport</keyword>
<evidence type="ECO:0000256" key="9">
    <source>
        <dbReference type="ARBA" id="ARBA00023170"/>
    </source>
</evidence>
<evidence type="ECO:0000313" key="20">
    <source>
        <dbReference type="Proteomes" id="UP000549394"/>
    </source>
</evidence>
<dbReference type="Gene3D" id="3.40.190.10">
    <property type="entry name" value="Periplasmic binding protein-like II"/>
    <property type="match status" value="2"/>
</dbReference>
<comment type="caution">
    <text evidence="19">The sequence shown here is derived from an EMBL/GenBank/DDBJ whole genome shotgun (WGS) entry which is preliminary data.</text>
</comment>
<keyword evidence="6" id="KW-0175">Coiled coil</keyword>
<gene>
    <name evidence="19" type="ORF">DGYR_LOCUS12123</name>
</gene>
<dbReference type="InterPro" id="IPR019594">
    <property type="entry name" value="Glu/Gly-bd"/>
</dbReference>
<evidence type="ECO:0000259" key="17">
    <source>
        <dbReference type="SMART" id="SM00079"/>
    </source>
</evidence>
<reference evidence="19 20" key="1">
    <citation type="submission" date="2020-08" db="EMBL/GenBank/DDBJ databases">
        <authorList>
            <person name="Hejnol A."/>
        </authorList>
    </citation>
    <scope>NUCLEOTIDE SEQUENCE [LARGE SCALE GENOMIC DNA]</scope>
</reference>
<evidence type="ECO:0000256" key="6">
    <source>
        <dbReference type="ARBA" id="ARBA00023054"/>
    </source>
</evidence>
<dbReference type="Proteomes" id="UP000549394">
    <property type="component" value="Unassembled WGS sequence"/>
</dbReference>
<feature type="chain" id="PRO_5029453796" evidence="16">
    <location>
        <begin position="19"/>
        <end position="871"/>
    </location>
</feature>
<keyword evidence="20" id="KW-1185">Reference proteome</keyword>
<evidence type="ECO:0000256" key="1">
    <source>
        <dbReference type="ARBA" id="ARBA00004651"/>
    </source>
</evidence>
<dbReference type="OrthoDB" id="9997229at2759"/>
<dbReference type="Gene3D" id="1.10.287.70">
    <property type="match status" value="2"/>
</dbReference>
<evidence type="ECO:0000256" key="12">
    <source>
        <dbReference type="ARBA" id="ARBA00023303"/>
    </source>
</evidence>
<keyword evidence="16" id="KW-0732">Signal</keyword>
<evidence type="ECO:0000256" key="11">
    <source>
        <dbReference type="ARBA" id="ARBA00023286"/>
    </source>
</evidence>
<dbReference type="SUPFAM" id="SSF53850">
    <property type="entry name" value="Periplasmic binding protein-like II"/>
    <property type="match status" value="2"/>
</dbReference>
<evidence type="ECO:0000313" key="19">
    <source>
        <dbReference type="EMBL" id="CAD5124605.1"/>
    </source>
</evidence>
<feature type="domain" description="Ionotropic glutamate receptor L-glutamate and glycine-binding" evidence="18">
    <location>
        <begin position="519"/>
        <end position="576"/>
    </location>
</feature>
<evidence type="ECO:0000256" key="2">
    <source>
        <dbReference type="ARBA" id="ARBA00022448"/>
    </source>
</evidence>
<keyword evidence="9" id="KW-0675">Receptor</keyword>
<evidence type="ECO:0000259" key="18">
    <source>
        <dbReference type="SMART" id="SM00918"/>
    </source>
</evidence>
<sequence>MNIRKILFCLLYFGSVGHFEKFHLEQISWQSFQRVLLFSAGALNSNNSKIDRIFELDNVNNVVTVEENSIERWPYFTHLDEYKNYVGIAMDLLHFVSSDLNFTFDLFLPPDGKWGGIVNGRWDGMVRELIEDRGDAIFGAFSHTAERQEVIDYSSPFNYVRPSLIFKNHLNDVLKPKSFLFLKPFSSAVWIILAITIVSMGFMLYLNRESNENFLYTTEHLFFFGSIVNQGGSYKLSKSSNYFLVSAWWLFSITVVAIFSGNIIADLATEKLKIPFNSLEELYSSKDYQLIILSGGAYEQVLRNSKNSVYRKLYDSVIEASKNEPDILIPDVNSVIKFVLEGGYAYLTTGAESLKVKYPHLSTIEVGFEVSVNSVGVQKGSYYKEVISTSILKAFESGLIDKWRKKWLKLGTSNLTTSTKLNRNVRMIELRDIADVFYVLFGDYIQNIKAFQQIINIALINTTEYSGYTHCFHNGPYKRHWQKIGVTKDHFLTKHHLFPFSKYGFNGKKMRVGSNYWTSYLDLNPSNGKYSGLIIDLTNYIAGDLNFTYEIVLPKDMSWGTLKNGTWNGLVKQILDKDIDFIIAPLVNSRRLTTALVSFIISIIDVMDKKRFSPSKNILFVFGSVFNQGGCLTSDHRISKRIVISIWWLFAITLVATYCGNIIAYLAINSVKLPFNSAEDLIDNNDYKFLLLPGSSDYDLFRNSTKRPYKPLWTKFQNLISKEPDLLTTDFNYIFNKVLQGGYALITTRLYSLEEKYPHLSRTSSNLELNFYACAAGKESSYTSSLSQSISRTVEFGIIKKWENKWFETQKRQLSSDKSNFHAVVKSILLSDVIGVYIMLAIGLSGAFISLLLEKYIKAMESREKLLMKSK</sequence>
<evidence type="ECO:0000256" key="16">
    <source>
        <dbReference type="SAM" id="SignalP"/>
    </source>
</evidence>
<dbReference type="Pfam" id="PF10613">
    <property type="entry name" value="Lig_chan-Glu_bd"/>
    <property type="match status" value="2"/>
</dbReference>
<feature type="transmembrane region" description="Helical" evidence="15">
    <location>
        <begin position="646"/>
        <end position="668"/>
    </location>
</feature>
<proteinExistence type="predicted"/>
<evidence type="ECO:0000256" key="8">
    <source>
        <dbReference type="ARBA" id="ARBA00023136"/>
    </source>
</evidence>
<dbReference type="GO" id="GO:0043226">
    <property type="term" value="C:organelle"/>
    <property type="evidence" value="ECO:0007669"/>
    <property type="project" value="UniProtKB-ARBA"/>
</dbReference>
<dbReference type="InterPro" id="IPR052192">
    <property type="entry name" value="Insect_Ionotropic_Sensory_Rcpt"/>
</dbReference>
<dbReference type="PRINTS" id="PR00177">
    <property type="entry name" value="NMDARECEPTOR"/>
</dbReference>
<evidence type="ECO:0000256" key="4">
    <source>
        <dbReference type="ARBA" id="ARBA00022692"/>
    </source>
</evidence>
<keyword evidence="4 15" id="KW-0812">Transmembrane</keyword>
<feature type="transmembrane region" description="Helical" evidence="15">
    <location>
        <begin position="242"/>
        <end position="265"/>
    </location>
</feature>
<dbReference type="SMART" id="SM00918">
    <property type="entry name" value="Lig_chan-Glu_bd"/>
    <property type="match status" value="2"/>
</dbReference>
<dbReference type="PANTHER" id="PTHR42643">
    <property type="entry name" value="IONOTROPIC RECEPTOR 20A-RELATED"/>
    <property type="match status" value="1"/>
</dbReference>
<evidence type="ECO:0000256" key="10">
    <source>
        <dbReference type="ARBA" id="ARBA00023180"/>
    </source>
</evidence>
<feature type="transmembrane region" description="Helical" evidence="15">
    <location>
        <begin position="834"/>
        <end position="853"/>
    </location>
</feature>
<dbReference type="Pfam" id="PF00060">
    <property type="entry name" value="Lig_chan"/>
    <property type="match status" value="2"/>
</dbReference>
<feature type="binding site" evidence="13">
    <location>
        <position position="147"/>
    </location>
    <ligand>
        <name>L-glutamate</name>
        <dbReference type="ChEBI" id="CHEBI:29985"/>
    </ligand>
</feature>
<feature type="signal peptide" evidence="16">
    <location>
        <begin position="1"/>
        <end position="18"/>
    </location>
</feature>
<evidence type="ECO:0000256" key="5">
    <source>
        <dbReference type="ARBA" id="ARBA00022989"/>
    </source>
</evidence>
<evidence type="ECO:0000256" key="13">
    <source>
        <dbReference type="PIRSR" id="PIRSR601508-1"/>
    </source>
</evidence>
<dbReference type="EMBL" id="CAJFCJ010000022">
    <property type="protein sequence ID" value="CAD5124605.1"/>
    <property type="molecule type" value="Genomic_DNA"/>
</dbReference>
<dbReference type="InterPro" id="IPR001508">
    <property type="entry name" value="Iono_Glu_rcpt_met"/>
</dbReference>
<keyword evidence="11" id="KW-1071">Ligand-gated ion channel</keyword>
<dbReference type="GO" id="GO:0038023">
    <property type="term" value="F:signaling receptor activity"/>
    <property type="evidence" value="ECO:0007669"/>
    <property type="project" value="InterPro"/>
</dbReference>
<keyword evidence="10" id="KW-0325">Glycoprotein</keyword>
<feature type="site" description="Interaction with the cone snail toxin Con-ikot-ikot" evidence="14">
    <location>
        <position position="303"/>
    </location>
</feature>
<feature type="domain" description="Ionotropic glutamate receptor C-terminal" evidence="17">
    <location>
        <begin position="59"/>
        <end position="410"/>
    </location>
</feature>
<dbReference type="SMART" id="SM00079">
    <property type="entry name" value="PBPe"/>
    <property type="match status" value="1"/>
</dbReference>
<keyword evidence="3" id="KW-1003">Cell membrane</keyword>
<dbReference type="GO" id="GO:0015276">
    <property type="term" value="F:ligand-gated monoatomic ion channel activity"/>
    <property type="evidence" value="ECO:0007669"/>
    <property type="project" value="InterPro"/>
</dbReference>
<keyword evidence="5 15" id="KW-1133">Transmembrane helix</keyword>
<dbReference type="InterPro" id="IPR001320">
    <property type="entry name" value="Iontro_rcpt_C"/>
</dbReference>
<keyword evidence="8 15" id="KW-0472">Membrane</keyword>
<comment type="subcellular location">
    <subcellularLocation>
        <location evidence="1">Cell membrane</location>
        <topology evidence="1">Multi-pass membrane protein</topology>
    </subcellularLocation>
</comment>
<organism evidence="19 20">
    <name type="scientific">Dimorphilus gyrociliatus</name>
    <dbReference type="NCBI Taxonomy" id="2664684"/>
    <lineage>
        <taxon>Eukaryota</taxon>
        <taxon>Metazoa</taxon>
        <taxon>Spiralia</taxon>
        <taxon>Lophotrochozoa</taxon>
        <taxon>Annelida</taxon>
        <taxon>Polychaeta</taxon>
        <taxon>Polychaeta incertae sedis</taxon>
        <taxon>Dinophilidae</taxon>
        <taxon>Dimorphilus</taxon>
    </lineage>
</organism>
<keyword evidence="2" id="KW-0813">Transport</keyword>
<protein>
    <submittedName>
        <fullName evidence="19">DgyrCDS12875</fullName>
    </submittedName>
</protein>
<accession>A0A7I8W906</accession>
<dbReference type="GO" id="GO:0005886">
    <property type="term" value="C:plasma membrane"/>
    <property type="evidence" value="ECO:0007669"/>
    <property type="project" value="UniProtKB-SubCell"/>
</dbReference>
<feature type="binding site" evidence="13">
    <location>
        <position position="142"/>
    </location>
    <ligand>
        <name>L-glutamate</name>
        <dbReference type="ChEBI" id="CHEBI:29985"/>
    </ligand>
</feature>
<dbReference type="FunFam" id="3.40.190.10:FF:000078">
    <property type="entry name" value="glutamate receptor ionotropic, NMDA 3B"/>
    <property type="match status" value="1"/>
</dbReference>
<keyword evidence="12" id="KW-0407">Ion channel</keyword>
<dbReference type="GO" id="GO:0050906">
    <property type="term" value="P:detection of stimulus involved in sensory perception"/>
    <property type="evidence" value="ECO:0007669"/>
    <property type="project" value="UniProtKB-ARBA"/>
</dbReference>
<dbReference type="PANTHER" id="PTHR42643:SF24">
    <property type="entry name" value="IONOTROPIC RECEPTOR 60A"/>
    <property type="match status" value="1"/>
</dbReference>
<evidence type="ECO:0000256" key="7">
    <source>
        <dbReference type="ARBA" id="ARBA00023065"/>
    </source>
</evidence>